<dbReference type="PATRIC" id="fig|1121338.3.peg.1603"/>
<evidence type="ECO:0000256" key="2">
    <source>
        <dbReference type="ARBA" id="ARBA00022475"/>
    </source>
</evidence>
<evidence type="ECO:0000313" key="8">
    <source>
        <dbReference type="EMBL" id="KYH34511.1"/>
    </source>
</evidence>
<feature type="transmembrane region" description="Helical" evidence="6">
    <location>
        <begin position="55"/>
        <end position="73"/>
    </location>
</feature>
<evidence type="ECO:0000259" key="7">
    <source>
        <dbReference type="Pfam" id="PF03772"/>
    </source>
</evidence>
<sequence>MERDIIGRPLCYYAFSIYFGCYSLIVYDKSKLLGAVLTASFLIVFLISLDKKFFAIVLGFYFLGIVSINMYYCNSIPSQSIIRVRIVECNKNCCIANYNNRLIKLYINCDENSKAICEGIKVTVRGNFSRINNYSRGYIGNYYVKQIISMHKDIWYKLSEYKREVYMEFENKLGKQHAAYVMALCVGEDKYLSFGQKENMKKLGIVHAICVSGFHIAILYMVLEYLGGMTIAFPLSLIYVLFTGCKSSTIRAFIMISIMKISKKVFRNYDSLSALCFSIIVILIIKPFYVISIGFVLSVLSVLGIILFYKVFNRCLYKLPIKVNNSISLSISSQIFSMPYAALIFKKISIGFILANILLMPILSIVVILGNMGILLFKVKFIFYIICYILKTVLTIFSGAEYILSRIVPDMMNISFINVEIYLLLLFTLIMIKKGNNEVKFIPLCVLPVLILQIYV</sequence>
<dbReference type="InterPro" id="IPR052159">
    <property type="entry name" value="Competence_DNA_uptake"/>
</dbReference>
<feature type="transmembrane region" description="Helical" evidence="6">
    <location>
        <begin position="348"/>
        <end position="369"/>
    </location>
</feature>
<dbReference type="InterPro" id="IPR004477">
    <property type="entry name" value="ComEC_N"/>
</dbReference>
<feature type="transmembrane region" description="Helical" evidence="6">
    <location>
        <begin position="229"/>
        <end position="254"/>
    </location>
</feature>
<proteinExistence type="predicted"/>
<dbReference type="AlphaFoldDB" id="A0A151B3M2"/>
<organism evidence="8 9">
    <name type="scientific">Clostridium tepidiprofundi DSM 19306</name>
    <dbReference type="NCBI Taxonomy" id="1121338"/>
    <lineage>
        <taxon>Bacteria</taxon>
        <taxon>Bacillati</taxon>
        <taxon>Bacillota</taxon>
        <taxon>Clostridia</taxon>
        <taxon>Eubacteriales</taxon>
        <taxon>Clostridiaceae</taxon>
        <taxon>Clostridium</taxon>
    </lineage>
</organism>
<dbReference type="OrthoDB" id="9761531at2"/>
<keyword evidence="4 6" id="KW-1133">Transmembrane helix</keyword>
<name>A0A151B3M2_9CLOT</name>
<evidence type="ECO:0000256" key="6">
    <source>
        <dbReference type="SAM" id="Phobius"/>
    </source>
</evidence>
<feature type="transmembrane region" description="Helical" evidence="6">
    <location>
        <begin position="203"/>
        <end position="223"/>
    </location>
</feature>
<dbReference type="PANTHER" id="PTHR30619:SF7">
    <property type="entry name" value="BETA-LACTAMASE DOMAIN PROTEIN"/>
    <property type="match status" value="1"/>
</dbReference>
<dbReference type="Proteomes" id="UP000075531">
    <property type="component" value="Unassembled WGS sequence"/>
</dbReference>
<gene>
    <name evidence="8" type="ORF">CLTEP_15600</name>
</gene>
<evidence type="ECO:0000313" key="9">
    <source>
        <dbReference type="Proteomes" id="UP000075531"/>
    </source>
</evidence>
<evidence type="ECO:0000256" key="3">
    <source>
        <dbReference type="ARBA" id="ARBA00022692"/>
    </source>
</evidence>
<comment type="caution">
    <text evidence="8">The sequence shown here is derived from an EMBL/GenBank/DDBJ whole genome shotgun (WGS) entry which is preliminary data.</text>
</comment>
<feature type="transmembrane region" description="Helical" evidence="6">
    <location>
        <begin position="291"/>
        <end position="311"/>
    </location>
</feature>
<dbReference type="RefSeq" id="WP_066824992.1">
    <property type="nucleotide sequence ID" value="NZ_LTBA01000015.1"/>
</dbReference>
<keyword evidence="3 6" id="KW-0812">Transmembrane</keyword>
<dbReference type="PANTHER" id="PTHR30619">
    <property type="entry name" value="DNA INTERNALIZATION/COMPETENCE PROTEIN COMEC/REC2"/>
    <property type="match status" value="1"/>
</dbReference>
<feature type="domain" description="ComEC/Rec2-related protein" evidence="7">
    <location>
        <begin position="184"/>
        <end position="431"/>
    </location>
</feature>
<accession>A0A151B3M2</accession>
<comment type="subcellular location">
    <subcellularLocation>
        <location evidence="1">Cell membrane</location>
        <topology evidence="1">Multi-pass membrane protein</topology>
    </subcellularLocation>
</comment>
<dbReference type="STRING" id="1121338.CLTEP_15600"/>
<dbReference type="NCBIfam" id="TIGR00360">
    <property type="entry name" value="ComEC_N-term"/>
    <property type="match status" value="1"/>
</dbReference>
<feature type="transmembrane region" description="Helical" evidence="6">
    <location>
        <begin position="266"/>
        <end position="285"/>
    </location>
</feature>
<feature type="transmembrane region" description="Helical" evidence="6">
    <location>
        <begin position="412"/>
        <end position="432"/>
    </location>
</feature>
<keyword evidence="9" id="KW-1185">Reference proteome</keyword>
<feature type="transmembrane region" description="Helical" evidence="6">
    <location>
        <begin position="32"/>
        <end position="49"/>
    </location>
</feature>
<dbReference type="GO" id="GO:0005886">
    <property type="term" value="C:plasma membrane"/>
    <property type="evidence" value="ECO:0007669"/>
    <property type="project" value="UniProtKB-SubCell"/>
</dbReference>
<protein>
    <submittedName>
        <fullName evidence="8">ComEC family competence protein</fullName>
    </submittedName>
</protein>
<evidence type="ECO:0000256" key="4">
    <source>
        <dbReference type="ARBA" id="ARBA00022989"/>
    </source>
</evidence>
<feature type="transmembrane region" description="Helical" evidence="6">
    <location>
        <begin position="323"/>
        <end position="342"/>
    </location>
</feature>
<evidence type="ECO:0000256" key="5">
    <source>
        <dbReference type="ARBA" id="ARBA00023136"/>
    </source>
</evidence>
<keyword evidence="2" id="KW-1003">Cell membrane</keyword>
<dbReference type="EMBL" id="LTBA01000015">
    <property type="protein sequence ID" value="KYH34511.1"/>
    <property type="molecule type" value="Genomic_DNA"/>
</dbReference>
<feature type="transmembrane region" description="Helical" evidence="6">
    <location>
        <begin position="6"/>
        <end position="25"/>
    </location>
</feature>
<keyword evidence="5 6" id="KW-0472">Membrane</keyword>
<feature type="transmembrane region" description="Helical" evidence="6">
    <location>
        <begin position="381"/>
        <end position="400"/>
    </location>
</feature>
<reference evidence="8 9" key="1">
    <citation type="submission" date="2016-02" db="EMBL/GenBank/DDBJ databases">
        <title>Genome sequence of Clostridium tepidiprofundi DSM 19306.</title>
        <authorList>
            <person name="Poehlein A."/>
            <person name="Daniel R."/>
        </authorList>
    </citation>
    <scope>NUCLEOTIDE SEQUENCE [LARGE SCALE GENOMIC DNA]</scope>
    <source>
        <strain evidence="8 9">DSM 19306</strain>
    </source>
</reference>
<evidence type="ECO:0000256" key="1">
    <source>
        <dbReference type="ARBA" id="ARBA00004651"/>
    </source>
</evidence>
<dbReference type="Pfam" id="PF03772">
    <property type="entry name" value="Competence"/>
    <property type="match status" value="1"/>
</dbReference>